<dbReference type="Gene3D" id="2.40.70.10">
    <property type="entry name" value="Acid Proteases"/>
    <property type="match status" value="2"/>
</dbReference>
<sequence length="424" mass="46123">MNLLTITTQILIIFFFMHNPTQSLSSQTLILPLKAKQIPHPSNKLSFHHNISLTVSITVGSPPQAATMVLDTGSELSWLRCRKAPAAAPSFSPSLSSSYRPTPCSSATCTARTRDFPIPASCDASRLCHAAVSYADASSVEGNLAAEDFHLDRSSSFNGLIFGCMDSGSSSNPEDLKTTGLVGMNRGGLSFITQTGFRKFSYCISGRDSSGVLLFGDADFPWLSPLNYTPLVQMPTRLPYFDRAAYTVRLEGVRVGNRVLPVQKTIYEPDHTGGGQTMVDSGTQFTFLLGPVYDALKAEFLLQTKGILRPLGEPEFVFQGAMDACFRVELSRKAAPPMPAVTLMLRGVEMSVSGEKLLYRVAGMTRENDGVYCLTFGNSDLLGVEAYIVGHHHQQNMWMEFDLLKSRVGLAGFSCDLAAQKLGL</sequence>
<evidence type="ECO:0000256" key="8">
    <source>
        <dbReference type="SAM" id="SignalP"/>
    </source>
</evidence>
<evidence type="ECO:0000256" key="1">
    <source>
        <dbReference type="ARBA" id="ARBA00007447"/>
    </source>
</evidence>
<keyword evidence="4 7" id="KW-0378">Hydrolase</keyword>
<evidence type="ECO:0000256" key="3">
    <source>
        <dbReference type="ARBA" id="ARBA00022750"/>
    </source>
</evidence>
<dbReference type="SUPFAM" id="SSF50630">
    <property type="entry name" value="Acid proteases"/>
    <property type="match status" value="1"/>
</dbReference>
<keyword evidence="5" id="KW-0325">Glycoprotein</keyword>
<dbReference type="InterPro" id="IPR032799">
    <property type="entry name" value="TAXi_C"/>
</dbReference>
<dbReference type="Proteomes" id="UP001567538">
    <property type="component" value="Unassembled WGS sequence"/>
</dbReference>
<dbReference type="InterPro" id="IPR001969">
    <property type="entry name" value="Aspartic_peptidase_AS"/>
</dbReference>
<keyword evidence="3 7" id="KW-0064">Aspartyl protease</keyword>
<reference evidence="10 11" key="1">
    <citation type="submission" date="2024-06" db="EMBL/GenBank/DDBJ databases">
        <title>A chromosome level genome sequence of Diviner's sage (Salvia divinorum).</title>
        <authorList>
            <person name="Ford S.A."/>
            <person name="Ro D.-K."/>
            <person name="Ness R.W."/>
            <person name="Phillips M.A."/>
        </authorList>
    </citation>
    <scope>NUCLEOTIDE SEQUENCE [LARGE SCALE GENOMIC DNA]</scope>
    <source>
        <strain evidence="10">SAF-2024a</strain>
        <tissue evidence="10">Leaf</tissue>
    </source>
</reference>
<dbReference type="CDD" id="cd05476">
    <property type="entry name" value="pepsin_A_like_plant"/>
    <property type="match status" value="1"/>
</dbReference>
<dbReference type="InterPro" id="IPR001461">
    <property type="entry name" value="Aspartic_peptidase_A1"/>
</dbReference>
<feature type="active site" evidence="6">
    <location>
        <position position="71"/>
    </location>
</feature>
<evidence type="ECO:0000256" key="4">
    <source>
        <dbReference type="ARBA" id="ARBA00022801"/>
    </source>
</evidence>
<keyword evidence="8" id="KW-0732">Signal</keyword>
<accession>A0ABD1GDH5</accession>
<dbReference type="InterPro" id="IPR033121">
    <property type="entry name" value="PEPTIDASE_A1"/>
</dbReference>
<comment type="similarity">
    <text evidence="1 7">Belongs to the peptidase A1 family.</text>
</comment>
<dbReference type="EMBL" id="JBEAFC010000009">
    <property type="protein sequence ID" value="KAL1542172.1"/>
    <property type="molecule type" value="Genomic_DNA"/>
</dbReference>
<evidence type="ECO:0000256" key="6">
    <source>
        <dbReference type="PIRSR" id="PIRSR601461-1"/>
    </source>
</evidence>
<comment type="caution">
    <text evidence="10">The sequence shown here is derived from an EMBL/GenBank/DDBJ whole genome shotgun (WGS) entry which is preliminary data.</text>
</comment>
<feature type="chain" id="PRO_5044851090" evidence="8">
    <location>
        <begin position="24"/>
        <end position="424"/>
    </location>
</feature>
<dbReference type="GO" id="GO:0006508">
    <property type="term" value="P:proteolysis"/>
    <property type="evidence" value="ECO:0007669"/>
    <property type="project" value="UniProtKB-KW"/>
</dbReference>
<dbReference type="PANTHER" id="PTHR47965">
    <property type="entry name" value="ASPARTYL PROTEASE-RELATED"/>
    <property type="match status" value="1"/>
</dbReference>
<dbReference type="GO" id="GO:0004190">
    <property type="term" value="F:aspartic-type endopeptidase activity"/>
    <property type="evidence" value="ECO:0007669"/>
    <property type="project" value="UniProtKB-KW"/>
</dbReference>
<evidence type="ECO:0000259" key="9">
    <source>
        <dbReference type="PROSITE" id="PS51767"/>
    </source>
</evidence>
<dbReference type="InterPro" id="IPR032861">
    <property type="entry name" value="TAXi_N"/>
</dbReference>
<feature type="domain" description="Peptidase A1" evidence="9">
    <location>
        <begin position="53"/>
        <end position="411"/>
    </location>
</feature>
<keyword evidence="11" id="KW-1185">Reference proteome</keyword>
<protein>
    <submittedName>
        <fullName evidence="10">Glutathione gamma-glutamylcysteinyltransferase 1</fullName>
    </submittedName>
</protein>
<dbReference type="PANTHER" id="PTHR47965:SF49">
    <property type="entry name" value="EUKARYOTIC ASPARTYL PROTEASE FAMILY PROTEIN"/>
    <property type="match status" value="1"/>
</dbReference>
<evidence type="ECO:0000256" key="7">
    <source>
        <dbReference type="RuleBase" id="RU000454"/>
    </source>
</evidence>
<evidence type="ECO:0000256" key="5">
    <source>
        <dbReference type="ARBA" id="ARBA00023180"/>
    </source>
</evidence>
<gene>
    <name evidence="10" type="primary">PCS1</name>
    <name evidence="10" type="ORF">AAHA92_26304</name>
</gene>
<organism evidence="10 11">
    <name type="scientific">Salvia divinorum</name>
    <name type="common">Maria pastora</name>
    <name type="synonym">Diviner's sage</name>
    <dbReference type="NCBI Taxonomy" id="28513"/>
    <lineage>
        <taxon>Eukaryota</taxon>
        <taxon>Viridiplantae</taxon>
        <taxon>Streptophyta</taxon>
        <taxon>Embryophyta</taxon>
        <taxon>Tracheophyta</taxon>
        <taxon>Spermatophyta</taxon>
        <taxon>Magnoliopsida</taxon>
        <taxon>eudicotyledons</taxon>
        <taxon>Gunneridae</taxon>
        <taxon>Pentapetalae</taxon>
        <taxon>asterids</taxon>
        <taxon>lamiids</taxon>
        <taxon>Lamiales</taxon>
        <taxon>Lamiaceae</taxon>
        <taxon>Nepetoideae</taxon>
        <taxon>Mentheae</taxon>
        <taxon>Salviinae</taxon>
        <taxon>Salvia</taxon>
        <taxon>Salvia subgen. Calosphace</taxon>
    </lineage>
</organism>
<dbReference type="PRINTS" id="PR00792">
    <property type="entry name" value="PEPSIN"/>
</dbReference>
<dbReference type="Pfam" id="PF14543">
    <property type="entry name" value="TAXi_N"/>
    <property type="match status" value="1"/>
</dbReference>
<evidence type="ECO:0000256" key="2">
    <source>
        <dbReference type="ARBA" id="ARBA00022670"/>
    </source>
</evidence>
<evidence type="ECO:0000313" key="11">
    <source>
        <dbReference type="Proteomes" id="UP001567538"/>
    </source>
</evidence>
<feature type="active site" evidence="6">
    <location>
        <position position="280"/>
    </location>
</feature>
<name>A0ABD1GDH5_SALDI</name>
<dbReference type="InterPro" id="IPR021109">
    <property type="entry name" value="Peptidase_aspartic_dom_sf"/>
</dbReference>
<dbReference type="FunFam" id="2.40.70.10:FF:000073">
    <property type="entry name" value="Aspartic proteinase PCS1"/>
    <property type="match status" value="1"/>
</dbReference>
<feature type="signal peptide" evidence="8">
    <location>
        <begin position="1"/>
        <end position="23"/>
    </location>
</feature>
<proteinExistence type="inferred from homology"/>
<dbReference type="AlphaFoldDB" id="A0ABD1GDH5"/>
<dbReference type="InterPro" id="IPR034161">
    <property type="entry name" value="Pepsin-like_plant"/>
</dbReference>
<dbReference type="PROSITE" id="PS00141">
    <property type="entry name" value="ASP_PROTEASE"/>
    <property type="match status" value="1"/>
</dbReference>
<dbReference type="PROSITE" id="PS51767">
    <property type="entry name" value="PEPTIDASE_A1"/>
    <property type="match status" value="1"/>
</dbReference>
<dbReference type="Pfam" id="PF14541">
    <property type="entry name" value="TAXi_C"/>
    <property type="match status" value="1"/>
</dbReference>
<evidence type="ECO:0000313" key="10">
    <source>
        <dbReference type="EMBL" id="KAL1542172.1"/>
    </source>
</evidence>
<keyword evidence="2 7" id="KW-0645">Protease</keyword>